<name>A0A1I7TG06_9PELO</name>
<proteinExistence type="predicted"/>
<organism evidence="1 2">
    <name type="scientific">Caenorhabditis tropicalis</name>
    <dbReference type="NCBI Taxonomy" id="1561998"/>
    <lineage>
        <taxon>Eukaryota</taxon>
        <taxon>Metazoa</taxon>
        <taxon>Ecdysozoa</taxon>
        <taxon>Nematoda</taxon>
        <taxon>Chromadorea</taxon>
        <taxon>Rhabditida</taxon>
        <taxon>Rhabditina</taxon>
        <taxon>Rhabditomorpha</taxon>
        <taxon>Rhabditoidea</taxon>
        <taxon>Rhabditidae</taxon>
        <taxon>Peloderinae</taxon>
        <taxon>Caenorhabditis</taxon>
    </lineage>
</organism>
<sequence>MVSGKKDQRQYQWLIESQLADTPIVGEEAALRIDRVVTTVREIREIRTLVVIEIETIVIMIEDMIEIVDIIKIADTKFEI</sequence>
<dbReference type="WBParaSite" id="Csp11.Scaffold605.g5573.t1">
    <property type="protein sequence ID" value="Csp11.Scaffold605.g5573.t1"/>
    <property type="gene ID" value="Csp11.Scaffold605.g5573"/>
</dbReference>
<protein>
    <submittedName>
        <fullName evidence="2">Uncharacterized protein</fullName>
    </submittedName>
</protein>
<accession>A0A1I7TG06</accession>
<evidence type="ECO:0000313" key="1">
    <source>
        <dbReference type="Proteomes" id="UP000095282"/>
    </source>
</evidence>
<dbReference type="Proteomes" id="UP000095282">
    <property type="component" value="Unplaced"/>
</dbReference>
<keyword evidence="1" id="KW-1185">Reference proteome</keyword>
<dbReference type="AlphaFoldDB" id="A0A1I7TG06"/>
<reference evidence="2" key="1">
    <citation type="submission" date="2016-11" db="UniProtKB">
        <authorList>
            <consortium name="WormBaseParasite"/>
        </authorList>
    </citation>
    <scope>IDENTIFICATION</scope>
</reference>
<evidence type="ECO:0000313" key="2">
    <source>
        <dbReference type="WBParaSite" id="Csp11.Scaffold605.g5573.t1"/>
    </source>
</evidence>